<sequence length="152" mass="17658">MVLWRKAVSAVGQVSSLAISRRDVAEAFNVLLPIVDTGRNMLTDELTFGEYSDDYRRKQLFIIMRECIMLAELKARQDMTRSTGDIITEIYKTWITNPQTTGIKKSIKKYCQCLLLHWQNTRQRQARRGLPDSNHLIEPMLVSEKDRKRLGL</sequence>
<proteinExistence type="predicted"/>
<organism evidence="1">
    <name type="scientific">bioreactor metagenome</name>
    <dbReference type="NCBI Taxonomy" id="1076179"/>
    <lineage>
        <taxon>unclassified sequences</taxon>
        <taxon>metagenomes</taxon>
        <taxon>ecological metagenomes</taxon>
    </lineage>
</organism>
<reference evidence="1" key="1">
    <citation type="submission" date="2019-08" db="EMBL/GenBank/DDBJ databases">
        <authorList>
            <person name="Kucharzyk K."/>
            <person name="Murdoch R.W."/>
            <person name="Higgins S."/>
            <person name="Loffler F."/>
        </authorList>
    </citation>
    <scope>NUCLEOTIDE SEQUENCE</scope>
</reference>
<evidence type="ECO:0000313" key="1">
    <source>
        <dbReference type="EMBL" id="MPM65268.1"/>
    </source>
</evidence>
<dbReference type="AlphaFoldDB" id="A0A645BJJ5"/>
<gene>
    <name evidence="1" type="ORF">SDC9_112163</name>
</gene>
<accession>A0A645BJJ5</accession>
<name>A0A645BJJ5_9ZZZZ</name>
<dbReference type="EMBL" id="VSSQ01020425">
    <property type="protein sequence ID" value="MPM65268.1"/>
    <property type="molecule type" value="Genomic_DNA"/>
</dbReference>
<comment type="caution">
    <text evidence="1">The sequence shown here is derived from an EMBL/GenBank/DDBJ whole genome shotgun (WGS) entry which is preliminary data.</text>
</comment>
<protein>
    <submittedName>
        <fullName evidence="1">Uncharacterized protein</fullName>
    </submittedName>
</protein>